<evidence type="ECO:0000256" key="3">
    <source>
        <dbReference type="ARBA" id="ARBA00022452"/>
    </source>
</evidence>
<protein>
    <submittedName>
        <fullName evidence="10">TonB-dependent receptor</fullName>
    </submittedName>
</protein>
<dbReference type="InterPro" id="IPR039426">
    <property type="entry name" value="TonB-dep_rcpt-like"/>
</dbReference>
<sequence>MRCLLVLPIVFIAAIGAAAQSVTVKGRVTDEKGESLPGVTVLLKGTTTASATDVDGNFTLNVPNGAGTLVFSYIGFLSKEVPLNGRTTMNAALASDAKAIDEVVVIGYGTVPRKELTGSVASVTSKDLQDIPVSTAAEALAGRLAGVQVTTTEGRPGADIQIRVRGGGSISQDNSPLYIVDGIQMENALSIISPQEIQSIDVLKDAASTSIYGARGANGVVIITTKGGVEQKTQVTYNGYAGTRSIVNKLDVLNPYDFVQYQYESYNLYSNANDETRASFRDRYGRWEDLDIYRSMSEADWQEKVFGRDAFSQTHVLGVTGGSKETTFNFTLNHADEEGIMLNSGFTRTLASFKFDHKVNDKFRVGLTTRYSRQRIDGVGTSSTQSQSSNRLRNAVRFRPFIAPGFESEVDEFDPAYFTATNLTSPVLLANNEIKNDYRNDIIVNGWFSLELLKNLTFRSVLGINAVSRTTNTFNGTVTGLARDNNAQPVVDLFESEGYTLTNSNTLTYKYKLGEDHNFDLLAGHEVVQTTGNSRNMRVKWLPVDITPKQAFASIGQAKAPDGLQQDAPSTAESGNRLLSFFGRVGYNYRGKYFANFNIRRDGSSLFAKGLQHGTFPSASLMWRAIEEPFMQSAQDWLSDLKVRFSYGAVGNNRIGQDLFKTIFTATATNGYAFGEAVTPGFASDELANAFLKWETTISRNFGVDASFFKNRLSASVDFYQNSTEDLLFRARIPQTSGYEFQMQNVGKTENKGVELQLNGVVIDKGDFMWNASFNIAFNKNKVVSLGLDPSGNPKQSELYQSGWVNDLEDFNVQVGQPIGNFYGYESDGFYAVDDFLIDAATNTFVFDTDGNYVLKEGVANSSRVALGNRAPRPGDLKLKDLTDDGNPMITANDKTILGNAQPKFIGGFNQQFAYKGFDLSVFMNFSVGNKVYNANKMEFTTQYTQRDNNLLAFMKDRFRWADANGELVNTPNELRALNTNAKYWVPSLGNYFLHSFAIEDGSFLRISNITLGYSLPEHLVRRLKVVSKFRVYATTNNLITITGYDGYDPEANTRRSTPLTPGVDYAAYPRSKYILGGVNITF</sequence>
<dbReference type="Gene3D" id="2.40.170.20">
    <property type="entry name" value="TonB-dependent receptor, beta-barrel domain"/>
    <property type="match status" value="1"/>
</dbReference>
<evidence type="ECO:0000259" key="9">
    <source>
        <dbReference type="Pfam" id="PF07715"/>
    </source>
</evidence>
<evidence type="ECO:0000256" key="7">
    <source>
        <dbReference type="PROSITE-ProRule" id="PRU01360"/>
    </source>
</evidence>
<dbReference type="NCBIfam" id="TIGR04056">
    <property type="entry name" value="OMP_RagA_SusC"/>
    <property type="match status" value="1"/>
</dbReference>
<dbReference type="FunFam" id="2.170.130.10:FF:000008">
    <property type="entry name" value="SusC/RagA family TonB-linked outer membrane protein"/>
    <property type="match status" value="1"/>
</dbReference>
<reference evidence="10 11" key="1">
    <citation type="submission" date="2018-11" db="EMBL/GenBank/DDBJ databases">
        <title>Rufibacter latericius sp. nov., isolated from water in Baiyang Lake.</title>
        <authorList>
            <person name="Yang Y."/>
        </authorList>
    </citation>
    <scope>NUCLEOTIDE SEQUENCE [LARGE SCALE GENOMIC DNA]</scope>
    <source>
        <strain evidence="10 11">MCC P1</strain>
    </source>
</reference>
<keyword evidence="3 7" id="KW-1134">Transmembrane beta strand</keyword>
<dbReference type="SUPFAM" id="SSF56935">
    <property type="entry name" value="Porins"/>
    <property type="match status" value="1"/>
</dbReference>
<evidence type="ECO:0000256" key="6">
    <source>
        <dbReference type="ARBA" id="ARBA00023237"/>
    </source>
</evidence>
<evidence type="ECO:0000256" key="8">
    <source>
        <dbReference type="SAM" id="SignalP"/>
    </source>
</evidence>
<keyword evidence="10" id="KW-0675">Receptor</keyword>
<evidence type="ECO:0000256" key="2">
    <source>
        <dbReference type="ARBA" id="ARBA00022448"/>
    </source>
</evidence>
<dbReference type="EMBL" id="RJJE01000017">
    <property type="protein sequence ID" value="RNI28470.1"/>
    <property type="molecule type" value="Genomic_DNA"/>
</dbReference>
<accession>A0A3M9MSI6</accession>
<dbReference type="NCBIfam" id="TIGR04057">
    <property type="entry name" value="SusC_RagA_signa"/>
    <property type="match status" value="1"/>
</dbReference>
<comment type="similarity">
    <text evidence="7">Belongs to the TonB-dependent receptor family.</text>
</comment>
<keyword evidence="4 7" id="KW-0812">Transmembrane</keyword>
<organism evidence="10 11">
    <name type="scientific">Rufibacter immobilis</name>
    <dbReference type="NCBI Taxonomy" id="1348778"/>
    <lineage>
        <taxon>Bacteria</taxon>
        <taxon>Pseudomonadati</taxon>
        <taxon>Bacteroidota</taxon>
        <taxon>Cytophagia</taxon>
        <taxon>Cytophagales</taxon>
        <taxon>Hymenobacteraceae</taxon>
        <taxon>Rufibacter</taxon>
    </lineage>
</organism>
<dbReference type="Proteomes" id="UP000271010">
    <property type="component" value="Unassembled WGS sequence"/>
</dbReference>
<name>A0A3M9MSI6_9BACT</name>
<keyword evidence="11" id="KW-1185">Reference proteome</keyword>
<keyword evidence="6 7" id="KW-0998">Cell outer membrane</keyword>
<feature type="domain" description="TonB-dependent receptor plug" evidence="9">
    <location>
        <begin position="113"/>
        <end position="220"/>
    </location>
</feature>
<dbReference type="Gene3D" id="2.60.40.1120">
    <property type="entry name" value="Carboxypeptidase-like, regulatory domain"/>
    <property type="match status" value="1"/>
</dbReference>
<evidence type="ECO:0000313" key="11">
    <source>
        <dbReference type="Proteomes" id="UP000271010"/>
    </source>
</evidence>
<dbReference type="GO" id="GO:0009279">
    <property type="term" value="C:cell outer membrane"/>
    <property type="evidence" value="ECO:0007669"/>
    <property type="project" value="UniProtKB-SubCell"/>
</dbReference>
<gene>
    <name evidence="10" type="ORF">EFA69_19705</name>
</gene>
<keyword evidence="5 7" id="KW-0472">Membrane</keyword>
<feature type="signal peptide" evidence="8">
    <location>
        <begin position="1"/>
        <end position="19"/>
    </location>
</feature>
<feature type="chain" id="PRO_5018073722" evidence="8">
    <location>
        <begin position="20"/>
        <end position="1083"/>
    </location>
</feature>
<dbReference type="PROSITE" id="PS52016">
    <property type="entry name" value="TONB_DEPENDENT_REC_3"/>
    <property type="match status" value="1"/>
</dbReference>
<dbReference type="SUPFAM" id="SSF49464">
    <property type="entry name" value="Carboxypeptidase regulatory domain-like"/>
    <property type="match status" value="1"/>
</dbReference>
<dbReference type="InterPro" id="IPR023996">
    <property type="entry name" value="TonB-dep_OMP_SusC/RagA"/>
</dbReference>
<dbReference type="Pfam" id="PF07715">
    <property type="entry name" value="Plug"/>
    <property type="match status" value="1"/>
</dbReference>
<dbReference type="Pfam" id="PF13715">
    <property type="entry name" value="CarbopepD_reg_2"/>
    <property type="match status" value="1"/>
</dbReference>
<dbReference type="InterPro" id="IPR037066">
    <property type="entry name" value="Plug_dom_sf"/>
</dbReference>
<comment type="subcellular location">
    <subcellularLocation>
        <location evidence="1 7">Cell outer membrane</location>
        <topology evidence="1 7">Multi-pass membrane protein</topology>
    </subcellularLocation>
</comment>
<keyword evidence="8" id="KW-0732">Signal</keyword>
<dbReference type="AlphaFoldDB" id="A0A3M9MSI6"/>
<evidence type="ECO:0000256" key="1">
    <source>
        <dbReference type="ARBA" id="ARBA00004571"/>
    </source>
</evidence>
<evidence type="ECO:0000256" key="5">
    <source>
        <dbReference type="ARBA" id="ARBA00023136"/>
    </source>
</evidence>
<proteinExistence type="inferred from homology"/>
<evidence type="ECO:0000256" key="4">
    <source>
        <dbReference type="ARBA" id="ARBA00022692"/>
    </source>
</evidence>
<keyword evidence="2 7" id="KW-0813">Transport</keyword>
<dbReference type="InterPro" id="IPR012910">
    <property type="entry name" value="Plug_dom"/>
</dbReference>
<dbReference type="InterPro" id="IPR036942">
    <property type="entry name" value="Beta-barrel_TonB_sf"/>
</dbReference>
<dbReference type="InterPro" id="IPR023997">
    <property type="entry name" value="TonB-dep_OMP_SusC/RagA_CS"/>
</dbReference>
<evidence type="ECO:0000313" key="10">
    <source>
        <dbReference type="EMBL" id="RNI28470.1"/>
    </source>
</evidence>
<dbReference type="InterPro" id="IPR008969">
    <property type="entry name" value="CarboxyPept-like_regulatory"/>
</dbReference>
<dbReference type="OrthoDB" id="9768177at2"/>
<comment type="caution">
    <text evidence="10">The sequence shown here is derived from an EMBL/GenBank/DDBJ whole genome shotgun (WGS) entry which is preliminary data.</text>
</comment>
<dbReference type="Gene3D" id="2.170.130.10">
    <property type="entry name" value="TonB-dependent receptor, plug domain"/>
    <property type="match status" value="1"/>
</dbReference>